<protein>
    <submittedName>
        <fullName evidence="1">Uncharacterized protein</fullName>
    </submittedName>
</protein>
<comment type="caution">
    <text evidence="1">The sequence shown here is derived from an EMBL/GenBank/DDBJ whole genome shotgun (WGS) entry which is preliminary data.</text>
</comment>
<evidence type="ECO:0000313" key="2">
    <source>
        <dbReference type="Proteomes" id="UP001589707"/>
    </source>
</evidence>
<reference evidence="1 2" key="1">
    <citation type="submission" date="2024-09" db="EMBL/GenBank/DDBJ databases">
        <authorList>
            <person name="Sun Q."/>
            <person name="Mori K."/>
        </authorList>
    </citation>
    <scope>NUCLEOTIDE SEQUENCE [LARGE SCALE GENOMIC DNA]</scope>
    <source>
        <strain evidence="1 2">JCM 11683</strain>
    </source>
</reference>
<accession>A0ABV5X144</accession>
<dbReference type="RefSeq" id="WP_376839917.1">
    <property type="nucleotide sequence ID" value="NZ_JBHMAU010000046.1"/>
</dbReference>
<proteinExistence type="predicted"/>
<sequence>MAEIALGLALVNLLAVLFVLVWCDGVTRRIDRVDDMTRRCQQAIATSRHIAYDDLDMELKDE</sequence>
<dbReference type="Proteomes" id="UP001589707">
    <property type="component" value="Unassembled WGS sequence"/>
</dbReference>
<keyword evidence="2" id="KW-1185">Reference proteome</keyword>
<gene>
    <name evidence="1" type="ORF">ACFFN1_07080</name>
</gene>
<name>A0ABV5X144_9MICO</name>
<dbReference type="EMBL" id="JBHMAU010000046">
    <property type="protein sequence ID" value="MFB9776165.1"/>
    <property type="molecule type" value="Genomic_DNA"/>
</dbReference>
<evidence type="ECO:0000313" key="1">
    <source>
        <dbReference type="EMBL" id="MFB9776165.1"/>
    </source>
</evidence>
<organism evidence="1 2">
    <name type="scientific">Brevibacterium otitidis</name>
    <dbReference type="NCBI Taxonomy" id="53364"/>
    <lineage>
        <taxon>Bacteria</taxon>
        <taxon>Bacillati</taxon>
        <taxon>Actinomycetota</taxon>
        <taxon>Actinomycetes</taxon>
        <taxon>Micrococcales</taxon>
        <taxon>Brevibacteriaceae</taxon>
        <taxon>Brevibacterium</taxon>
    </lineage>
</organism>